<dbReference type="InterPro" id="IPR013103">
    <property type="entry name" value="RVT_2"/>
</dbReference>
<evidence type="ECO:0000256" key="2">
    <source>
        <dbReference type="SAM" id="MobiDB-lite"/>
    </source>
</evidence>
<dbReference type="EMBL" id="CAXAMN010002091">
    <property type="protein sequence ID" value="CAK8997671.1"/>
    <property type="molecule type" value="Genomic_DNA"/>
</dbReference>
<dbReference type="PROSITE" id="PS50158">
    <property type="entry name" value="ZF_CCHC"/>
    <property type="match status" value="1"/>
</dbReference>
<keyword evidence="1" id="KW-0862">Zinc</keyword>
<feature type="compositionally biased region" description="Polar residues" evidence="2">
    <location>
        <begin position="1737"/>
        <end position="1748"/>
    </location>
</feature>
<evidence type="ECO:0000259" key="3">
    <source>
        <dbReference type="PROSITE" id="PS50158"/>
    </source>
</evidence>
<evidence type="ECO:0000313" key="5">
    <source>
        <dbReference type="Proteomes" id="UP001642484"/>
    </source>
</evidence>
<keyword evidence="1" id="KW-0479">Metal-binding</keyword>
<accession>A0ABP0I6U3</accession>
<dbReference type="InterPro" id="IPR001878">
    <property type="entry name" value="Znf_CCHC"/>
</dbReference>
<feature type="compositionally biased region" description="Low complexity" evidence="2">
    <location>
        <begin position="2213"/>
        <end position="2222"/>
    </location>
</feature>
<organism evidence="4 5">
    <name type="scientific">Durusdinium trenchii</name>
    <dbReference type="NCBI Taxonomy" id="1381693"/>
    <lineage>
        <taxon>Eukaryota</taxon>
        <taxon>Sar</taxon>
        <taxon>Alveolata</taxon>
        <taxon>Dinophyceae</taxon>
        <taxon>Suessiales</taxon>
        <taxon>Symbiodiniaceae</taxon>
        <taxon>Durusdinium</taxon>
    </lineage>
</organism>
<keyword evidence="5" id="KW-1185">Reference proteome</keyword>
<proteinExistence type="predicted"/>
<sequence>MAMECRLPHAPLSERKRKAPGMVREIHGVLVANKRVHLYGPRFADLGVHHNIRTLLADMAPVQVASSSDEETIGVDAKTATDTAPRSLAQETVDVLEPLETDLQRRLACDGQMASSIIHMWQALRVAQTMLVPARACLRRAAQSNAEGVEDFTFDSSDVARVHDKTPCGSTHGRAAMPGRKRKDPDTTDAFWDALRGTHSSVRDAVRIWNSAVAQGSEISRWQGSTAVRDRKARFQACFDLHWLPSAKAGEPAEPLYVANLERLLQALVSTYPAWASAVWEAAGAQSGRAQAILYNDEAWFVLGCVQRTQVDRIEGGTSGIMRCAVNALHADRHEAGFTIHCGAHGDTQLRLHSKSFFVADHDAQRATYGIKGSAGLLPCGACSNVLSRQATSIPPGFCTIAEPDLATFHPRTDAAYAAAVHSLQEPLTKVALKEREKATGVRLLPGGLLFCPRARARLPFSSSCTDVMHDYFANGICSSEIGLILEELEVRGVSLADLQQVCDVSSWHAQGQGRTLRPGYLRGLLHEKMHEAGTGFKGDASDCMLLLHVLHYYVDRLLIQQGFAGEKTKSYRALVEVDREIHRLRSRVDLISSALDVLPLARKQEAHHRAFVEAYGAEKVRPKHHHRLHLPADILKLGFVPDCSAMEKKHQALKSGGILDKHRAWVNVGKVWQEQTLGALCLVGDADATSWNCKLLQEVRPASSESQRLFRDQSLERSLSARSALGTLFVGDHVIWRWEGDGGGMIRDLVQSKQTTLRVRVTRTQIVSREPWGSVWDLTSRDTWHRIDEELAQGAGIVQCRGVVLCVNDRVGLPRPLDVPGKESFQGVVADGTSDSLAGTSSEEMEDREEGIEQEKRGTTPAAGGERRQWSEAEWEEWNRRWYWGSSWGYGSRWYASGEKEQGTETAGAAASTLPTSGNDHSDPWQQAGRDPWSRRTSTSGAPMMEHGHSSGWWPSGHYPKADYSDPPAWSGWPNYRLWRRALVRWNSNTDVVVWRRAEKVLKTLDWSLQAKLDHVSETTLASPSYLTEILNVLDVLAGENEDSERRRAVRAALFEGHRKSEETLAQYALRRESQFEVASRYMTIPEEIKGILLEEQSGLSKQSMQSLRVLTRGLHSYSEVKKVLKVLDLDEESIIKNGKVSYFDDAPEYEERDSEVDDDTIFSAFELADLGEDAAMSLMADLQQDRRQDITSYKRRLSVDELKKVTFCGNCGKKGHWREDCTEPAREGGRRDRDKGQKMNAFAYLGLSEGAGDSIAFLAQNFVNYQFTEHASFPELDPGQAIVDPGASQDLIGLHSYNKPQQKLAEVGFKTIKLKEAPAKASGVGGAAKTLFMALAPCVLGGQPGVIKLTVVDGDVPQLLSIGLLEYGQAIIDTGADKIDFKKFNTSAKMTRLPSGHRTLDVIEWGGSKFPIPSSLAETFGLKEGDFNLPSSDRRAYMAARPLSMELSLRQNDHSVISVFEPNTLTLISLMAALGVLNARVKKSRIRSEADRENLENHWYHFARKLLILNQALGLKQYPGDYTTSRPGPSEGPIPSSRQLVDKCKHPKEFETRGANQHGTWTRCSLCQTKTGYQKYGKDNPPPAARKTKGVDIETYVSSSAAAAPRTPMVSSGTTAPAPITPDLESAFQGQNQQLLQNTAALMSQVMLPVVEGFHQALRFQTEEAQRAQERQDTQLQQLFLNQQRIMQQTDPTRQPGAAFPALPPEELHRLLAQGFAMAQQHPLPDEEDWDQISEHQPGSFGTSSLEQDQLVNEPEGLQETRKEPNGPIKKEQEPKSQQEKIDEPVSRRSFRSLDSSSPELSALGLSELRPCSHDDFVANLAKEKPKIIEIFLAPRVTPVAARQGLKTTEPANLDLKSGWNALDYGDRQKMWRILEEQAPDVVILSPECKMFSQLMNINLRRIPIEKLTKEQMEALVMWQLCLQVADFQLQKGRFFIIEQPAGASSWRTHGFEWLLKQKGVLHFLFDQCELGLSVDKKGGLSRKSTGLATNHLGVAFLLSQFQCRQQHSHVHLESGLPRKAQVYPKDMVEIIVKGLETGSSSFSGAVHEGHAIMDEEEVEIGGEDMVQPRAPGTIQRDLSIDLTEEQKRKVELMHNNMGHISREQMLSMLKAAGAKEGGYSPCQLVFGVNPRVPTELLSDDTLQELGWQELEADAFDQDTAAAAFNRSHQIRTVSDPEQERLEKIALRTLKRLEREDKVRRLNEERIAGQSSSSASIDPDSSTDRQPPRVIAEIDVEEQENQTEGPFDSLREELLGVMSQEGLAFSEFKVEGECLMVKPFKGKSQEFNMKEATPEEVQGFKNADQAEWKTILDLKAVKVLSLQESRDVRQHQPHRILQSRFVRRKKPMPGKLYVEACDGLCLPKGTLVQLVAPVYGLEDAPLRWHHTVVHYLRDLGFERSLLEPCWYVRRDEKGEVEAMILVEVDDLNVAAKPEVRDHLLEDLSARFRFGKMEYDEADFAGRHVKVLPGRIEMNQEKYIVEKLHPVRIEQGRKGDRAAALNHDEFESFRSMLYRVAWVAHQTRPEAAGVVSILSSRLKEATVHDVCCINKLIGHLRNTAQQRKVASTLAGEALAFNQSLGEVEWIQIMIRDIVKGDISRRDWTESLQPHFPMLREGCELASRLQQCHITDAKSLFDALVKESPMSRQDRRTSVELSIILESLNKAKSVVRWTPHPRMIANGLTKADISKSNGALEELWRTSKLALWDELEELKQRKAIDYLNFVKPWDEKYKHDTQTNVKQFLRWKQLYEASGCQVPECWPKQVKHDGHTISVSDIWFIAHHMKKLTTKTGTIDRIEKEGVVLSNGDFMACDVVVGCIGFERSNTLCEWLTGRKEVKTTNYLDQHMMYLADAEIDEGPGVRIQMYSVVRCWCWCWCC</sequence>
<evidence type="ECO:0000256" key="1">
    <source>
        <dbReference type="PROSITE-ProRule" id="PRU00047"/>
    </source>
</evidence>
<feature type="region of interest" description="Disordered" evidence="2">
    <location>
        <begin position="1755"/>
        <end position="1800"/>
    </location>
</feature>
<gene>
    <name evidence="4" type="ORF">CCMP2556_LOCUS4941</name>
</gene>
<feature type="region of interest" description="Disordered" evidence="2">
    <location>
        <begin position="822"/>
        <end position="872"/>
    </location>
</feature>
<feature type="domain" description="CCHC-type" evidence="3">
    <location>
        <begin position="1210"/>
        <end position="1225"/>
    </location>
</feature>
<feature type="region of interest" description="Disordered" evidence="2">
    <location>
        <begin position="1729"/>
        <end position="1748"/>
    </location>
</feature>
<reference evidence="4 5" key="1">
    <citation type="submission" date="2024-02" db="EMBL/GenBank/DDBJ databases">
        <authorList>
            <person name="Chen Y."/>
            <person name="Shah S."/>
            <person name="Dougan E. K."/>
            <person name="Thang M."/>
            <person name="Chan C."/>
        </authorList>
    </citation>
    <scope>NUCLEOTIDE SEQUENCE [LARGE SCALE GENOMIC DNA]</scope>
</reference>
<keyword evidence="1" id="KW-0863">Zinc-finger</keyword>
<evidence type="ECO:0000313" key="4">
    <source>
        <dbReference type="EMBL" id="CAK8997671.1"/>
    </source>
</evidence>
<comment type="caution">
    <text evidence="4">The sequence shown here is derived from an EMBL/GenBank/DDBJ whole genome shotgun (WGS) entry which is preliminary data.</text>
</comment>
<dbReference type="Proteomes" id="UP001642484">
    <property type="component" value="Unassembled WGS sequence"/>
</dbReference>
<feature type="compositionally biased region" description="Basic and acidic residues" evidence="2">
    <location>
        <begin position="1761"/>
        <end position="1789"/>
    </location>
</feature>
<protein>
    <recommendedName>
        <fullName evidence="3">CCHC-type domain-containing protein</fullName>
    </recommendedName>
</protein>
<dbReference type="Pfam" id="PF07727">
    <property type="entry name" value="RVT_2"/>
    <property type="match status" value="1"/>
</dbReference>
<feature type="region of interest" description="Disordered" evidence="2">
    <location>
        <begin position="2206"/>
        <end position="2228"/>
    </location>
</feature>
<feature type="region of interest" description="Disordered" evidence="2">
    <location>
        <begin position="902"/>
        <end position="952"/>
    </location>
</feature>
<name>A0ABP0I6U3_9DINO</name>
<feature type="compositionally biased region" description="Polar residues" evidence="2">
    <location>
        <begin position="834"/>
        <end position="843"/>
    </location>
</feature>
<feature type="region of interest" description="Disordered" evidence="2">
    <location>
        <begin position="164"/>
        <end position="188"/>
    </location>
</feature>